<feature type="non-terminal residue" evidence="8">
    <location>
        <position position="1"/>
    </location>
</feature>
<dbReference type="PANTHER" id="PTHR43876">
    <property type="entry name" value="UBIQUINONE BIOSYNTHESIS MONOOXYGENASE COQ6, MITOCHONDRIAL"/>
    <property type="match status" value="1"/>
</dbReference>
<dbReference type="GO" id="GO:0006744">
    <property type="term" value="P:ubiquinone biosynthetic process"/>
    <property type="evidence" value="ECO:0007669"/>
    <property type="project" value="InterPro"/>
</dbReference>
<dbReference type="InterPro" id="IPR051205">
    <property type="entry name" value="UbiH/COQ6_monooxygenase"/>
</dbReference>
<keyword evidence="6" id="KW-0503">Monooxygenase</keyword>
<feature type="domain" description="FAD-binding" evidence="7">
    <location>
        <begin position="3"/>
        <end position="340"/>
    </location>
</feature>
<name>A0A381NP35_9ZZZZ</name>
<dbReference type="GO" id="GO:0071949">
    <property type="term" value="F:FAD binding"/>
    <property type="evidence" value="ECO:0007669"/>
    <property type="project" value="InterPro"/>
</dbReference>
<sequence>VDAEVALVGAGTVGSSLACSLAKQGIKVILFDRDSPLDLSKTSRLEGRTVALNLSSIDLFDELGIWSELKKTGTPFNRMFVWDSKGSSPLEFLAQEIEREELGYVVSNNLILEYLKKIIEDSNNISLKQETELSEVKVSDKEVVISCSNGDKITSKLLIGADGLNSTLRKIAQIKTRSWSYNQKAFVAALKTEKPHDHTAWQVFTPTGPIALLPFDSLEGANISLVWSAELNYSDKLSNLSKKEFIKELEEKTELILGKIELKTDISSFPLNQLHSKNYVAERVALVGDAAHSFHPLAGQGLNLGLSDVASLASKLIKARRSGVDIGSDKILEDYERSRKIPNLTMAAMMELFKQGFETSDPWIKLARNLAFKTASESQILKKTIIKEAAGIT</sequence>
<dbReference type="GO" id="GO:0004497">
    <property type="term" value="F:monooxygenase activity"/>
    <property type="evidence" value="ECO:0007669"/>
    <property type="project" value="UniProtKB-KW"/>
</dbReference>
<keyword evidence="5" id="KW-0560">Oxidoreductase</keyword>
<keyword evidence="4" id="KW-0274">FAD</keyword>
<dbReference type="PANTHER" id="PTHR43876:SF7">
    <property type="entry name" value="UBIQUINONE BIOSYNTHESIS MONOOXYGENASE COQ6, MITOCHONDRIAL"/>
    <property type="match status" value="1"/>
</dbReference>
<organism evidence="8">
    <name type="scientific">marine metagenome</name>
    <dbReference type="NCBI Taxonomy" id="408172"/>
    <lineage>
        <taxon>unclassified sequences</taxon>
        <taxon>metagenomes</taxon>
        <taxon>ecological metagenomes</taxon>
    </lineage>
</organism>
<evidence type="ECO:0000256" key="1">
    <source>
        <dbReference type="ARBA" id="ARBA00001974"/>
    </source>
</evidence>
<dbReference type="SUPFAM" id="SSF51905">
    <property type="entry name" value="FAD/NAD(P)-binding domain"/>
    <property type="match status" value="1"/>
</dbReference>
<evidence type="ECO:0000256" key="6">
    <source>
        <dbReference type="ARBA" id="ARBA00023033"/>
    </source>
</evidence>
<dbReference type="InterPro" id="IPR036188">
    <property type="entry name" value="FAD/NAD-bd_sf"/>
</dbReference>
<evidence type="ECO:0000259" key="7">
    <source>
        <dbReference type="Pfam" id="PF01494"/>
    </source>
</evidence>
<proteinExistence type="inferred from homology"/>
<dbReference type="InterPro" id="IPR010971">
    <property type="entry name" value="UbiH/COQ6"/>
</dbReference>
<evidence type="ECO:0000256" key="5">
    <source>
        <dbReference type="ARBA" id="ARBA00023002"/>
    </source>
</evidence>
<dbReference type="InterPro" id="IPR002938">
    <property type="entry name" value="FAD-bd"/>
</dbReference>
<dbReference type="Pfam" id="PF01494">
    <property type="entry name" value="FAD_binding_3"/>
    <property type="match status" value="1"/>
</dbReference>
<dbReference type="GO" id="GO:0016705">
    <property type="term" value="F:oxidoreductase activity, acting on paired donors, with incorporation or reduction of molecular oxygen"/>
    <property type="evidence" value="ECO:0007669"/>
    <property type="project" value="InterPro"/>
</dbReference>
<evidence type="ECO:0000256" key="3">
    <source>
        <dbReference type="ARBA" id="ARBA00022630"/>
    </source>
</evidence>
<dbReference type="PRINTS" id="PR00420">
    <property type="entry name" value="RNGMNOXGNASE"/>
</dbReference>
<dbReference type="FunFam" id="3.50.50.60:FF:000021">
    <property type="entry name" value="Ubiquinone biosynthesis monooxygenase COQ6"/>
    <property type="match status" value="1"/>
</dbReference>
<dbReference type="PROSITE" id="PS01304">
    <property type="entry name" value="UBIH"/>
    <property type="match status" value="1"/>
</dbReference>
<protein>
    <recommendedName>
        <fullName evidence="7">FAD-binding domain-containing protein</fullName>
    </recommendedName>
</protein>
<evidence type="ECO:0000313" key="8">
    <source>
        <dbReference type="EMBL" id="SUZ56321.1"/>
    </source>
</evidence>
<keyword evidence="3" id="KW-0285">Flavoprotein</keyword>
<dbReference type="EMBL" id="UINC01000494">
    <property type="protein sequence ID" value="SUZ56321.1"/>
    <property type="molecule type" value="Genomic_DNA"/>
</dbReference>
<dbReference type="InterPro" id="IPR018168">
    <property type="entry name" value="Ubi_Hdrlase_CS"/>
</dbReference>
<evidence type="ECO:0000256" key="4">
    <source>
        <dbReference type="ARBA" id="ARBA00022827"/>
    </source>
</evidence>
<dbReference type="Gene3D" id="3.50.50.60">
    <property type="entry name" value="FAD/NAD(P)-binding domain"/>
    <property type="match status" value="2"/>
</dbReference>
<gene>
    <name evidence="8" type="ORF">METZ01_LOCUS9175</name>
</gene>
<dbReference type="NCBIfam" id="TIGR01988">
    <property type="entry name" value="Ubi-OHases"/>
    <property type="match status" value="1"/>
</dbReference>
<comment type="similarity">
    <text evidence="2">Belongs to the UbiH/COQ6 family.</text>
</comment>
<accession>A0A381NP35</accession>
<dbReference type="AlphaFoldDB" id="A0A381NP35"/>
<evidence type="ECO:0000256" key="2">
    <source>
        <dbReference type="ARBA" id="ARBA00005349"/>
    </source>
</evidence>
<reference evidence="8" key="1">
    <citation type="submission" date="2018-05" db="EMBL/GenBank/DDBJ databases">
        <authorList>
            <person name="Lanie J.A."/>
            <person name="Ng W.-L."/>
            <person name="Kazmierczak K.M."/>
            <person name="Andrzejewski T.M."/>
            <person name="Davidsen T.M."/>
            <person name="Wayne K.J."/>
            <person name="Tettelin H."/>
            <person name="Glass J.I."/>
            <person name="Rusch D."/>
            <person name="Podicherti R."/>
            <person name="Tsui H.-C.T."/>
            <person name="Winkler M.E."/>
        </authorList>
    </citation>
    <scope>NUCLEOTIDE SEQUENCE</scope>
</reference>
<comment type="cofactor">
    <cofactor evidence="1">
        <name>FAD</name>
        <dbReference type="ChEBI" id="CHEBI:57692"/>
    </cofactor>
</comment>